<evidence type="ECO:0000313" key="1">
    <source>
        <dbReference type="EMBL" id="QCG75901.1"/>
    </source>
</evidence>
<keyword evidence="2" id="KW-1185">Reference proteome</keyword>
<protein>
    <submittedName>
        <fullName evidence="1">Uncharacterized protein</fullName>
    </submittedName>
</protein>
<name>A0A4Y5JUQ2_9CAUD</name>
<evidence type="ECO:0000313" key="2">
    <source>
        <dbReference type="Proteomes" id="UP000316733"/>
    </source>
</evidence>
<dbReference type="EMBL" id="MK797984">
    <property type="protein sequence ID" value="QCG75901.1"/>
    <property type="molecule type" value="Genomic_DNA"/>
</dbReference>
<accession>A0A4Y5JUQ2</accession>
<proteinExistence type="predicted"/>
<reference evidence="2" key="1">
    <citation type="journal article" date="2020" name="bioRxiv">
        <title>Integrative omics analysis of Pseudomonas aeruginosa virus PA5oct highlights the molecular complexity of jumbo phages.</title>
        <authorList>
            <person name="Lood C."/>
            <person name="Danis-Wlodarczyk K."/>
            <person name="Blasdel B.G."/>
            <person name="Jang H.B."/>
            <person name="Vandenheuvel D."/>
            <person name="Briers Y."/>
            <person name="Noben J.-P."/>
            <person name="van Noort V."/>
            <person name="Drulis-Kawa Z."/>
            <person name="Lavigne R."/>
        </authorList>
    </citation>
    <scope>NUCLEOTIDE SEQUENCE [LARGE SCALE GENOMIC DNA]</scope>
</reference>
<gene>
    <name evidence="1" type="ORF">EST35_0017</name>
</gene>
<organism evidence="1 2">
    <name type="scientific">Pseudomonas phage vB_PaeM_PA5oct</name>
    <dbReference type="NCBI Taxonomy" id="2163605"/>
    <lineage>
        <taxon>Viruses</taxon>
        <taxon>Duplodnaviria</taxon>
        <taxon>Heunggongvirae</taxon>
        <taxon>Uroviricota</taxon>
        <taxon>Caudoviricetes</taxon>
        <taxon>Arenbergviridae</taxon>
        <taxon>Wroclawvirus</taxon>
        <taxon>Wroclawvirus PA5oct</taxon>
    </lineage>
</organism>
<sequence>MKKPISNIFGLSFNTHWFNTNYISSAHCLILYNVSSYPIHYVRLHTNKR</sequence>
<dbReference type="Proteomes" id="UP000316733">
    <property type="component" value="Segment"/>
</dbReference>